<organism evidence="7 8">
    <name type="scientific">Paracidobacterium acidisoli</name>
    <dbReference type="NCBI Taxonomy" id="2303751"/>
    <lineage>
        <taxon>Bacteria</taxon>
        <taxon>Pseudomonadati</taxon>
        <taxon>Acidobacteriota</taxon>
        <taxon>Terriglobia</taxon>
        <taxon>Terriglobales</taxon>
        <taxon>Acidobacteriaceae</taxon>
        <taxon>Paracidobacterium</taxon>
    </lineage>
</organism>
<dbReference type="InterPro" id="IPR007627">
    <property type="entry name" value="RNA_pol_sigma70_r2"/>
</dbReference>
<dbReference type="Gene3D" id="1.10.1740.10">
    <property type="match status" value="1"/>
</dbReference>
<dbReference type="InterPro" id="IPR039425">
    <property type="entry name" value="RNA_pol_sigma-70-like"/>
</dbReference>
<reference evidence="7 8" key="1">
    <citation type="submission" date="2018-08" db="EMBL/GenBank/DDBJ databases">
        <title>Acidipila sp. 4G-K13, an acidobacterium isolated from forest soil.</title>
        <authorList>
            <person name="Gao Z.-H."/>
            <person name="Qiu L.-H."/>
        </authorList>
    </citation>
    <scope>NUCLEOTIDE SEQUENCE [LARGE SCALE GENOMIC DNA]</scope>
    <source>
        <strain evidence="7 8">4G-K13</strain>
    </source>
</reference>
<protein>
    <submittedName>
        <fullName evidence="7">Sigma-70 family RNA polymerase sigma factor</fullName>
    </submittedName>
</protein>
<dbReference type="NCBIfam" id="TIGR02937">
    <property type="entry name" value="sigma70-ECF"/>
    <property type="match status" value="1"/>
</dbReference>
<dbReference type="PANTHER" id="PTHR43133:SF8">
    <property type="entry name" value="RNA POLYMERASE SIGMA FACTOR HI_1459-RELATED"/>
    <property type="match status" value="1"/>
</dbReference>
<feature type="region of interest" description="Disordered" evidence="5">
    <location>
        <begin position="779"/>
        <end position="798"/>
    </location>
</feature>
<dbReference type="AlphaFoldDB" id="A0A372IJ51"/>
<proteinExistence type="predicted"/>
<dbReference type="EMBL" id="QVQT01000009">
    <property type="protein sequence ID" value="RFU14885.1"/>
    <property type="molecule type" value="Genomic_DNA"/>
</dbReference>
<keyword evidence="1" id="KW-0805">Transcription regulation</keyword>
<feature type="domain" description="RNA polymerase sigma-70 region 2" evidence="6">
    <location>
        <begin position="19"/>
        <end position="84"/>
    </location>
</feature>
<dbReference type="Pfam" id="PF04542">
    <property type="entry name" value="Sigma70_r2"/>
    <property type="match status" value="1"/>
</dbReference>
<evidence type="ECO:0000313" key="8">
    <source>
        <dbReference type="Proteomes" id="UP000264702"/>
    </source>
</evidence>
<evidence type="ECO:0000256" key="4">
    <source>
        <dbReference type="ARBA" id="ARBA00023163"/>
    </source>
</evidence>
<evidence type="ECO:0000313" key="7">
    <source>
        <dbReference type="EMBL" id="RFU14885.1"/>
    </source>
</evidence>
<evidence type="ECO:0000259" key="6">
    <source>
        <dbReference type="Pfam" id="PF04542"/>
    </source>
</evidence>
<dbReference type="GO" id="GO:0003677">
    <property type="term" value="F:DNA binding"/>
    <property type="evidence" value="ECO:0007669"/>
    <property type="project" value="UniProtKB-KW"/>
</dbReference>
<keyword evidence="2" id="KW-0731">Sigma factor</keyword>
<dbReference type="SUPFAM" id="SSF88946">
    <property type="entry name" value="Sigma2 domain of RNA polymerase sigma factors"/>
    <property type="match status" value="1"/>
</dbReference>
<dbReference type="GO" id="GO:0006352">
    <property type="term" value="P:DNA-templated transcription initiation"/>
    <property type="evidence" value="ECO:0007669"/>
    <property type="project" value="InterPro"/>
</dbReference>
<keyword evidence="4" id="KW-0804">Transcription</keyword>
<evidence type="ECO:0000256" key="2">
    <source>
        <dbReference type="ARBA" id="ARBA00023082"/>
    </source>
</evidence>
<feature type="region of interest" description="Disordered" evidence="5">
    <location>
        <begin position="273"/>
        <end position="309"/>
    </location>
</feature>
<dbReference type="Proteomes" id="UP000264702">
    <property type="component" value="Unassembled WGS sequence"/>
</dbReference>
<evidence type="ECO:0000256" key="5">
    <source>
        <dbReference type="SAM" id="MobiDB-lite"/>
    </source>
</evidence>
<keyword evidence="3" id="KW-0238">DNA-binding</keyword>
<dbReference type="InterPro" id="IPR014284">
    <property type="entry name" value="RNA_pol_sigma-70_dom"/>
</dbReference>
<sequence length="964" mass="107881">MQTSHSRSGWRTNEDVFFAYYPRLLEWAMQITHKDREEAEDLVHDLYFRITRISRSIDAMESIDSYLFKVIRNLYYSRLHREGRDPLNDLSIVDYDSVEQGLAVADRREMLFARAHLRQICRHVCQRKSAARSASVLILRFFLGYYASELMKILQAPRSSVDRSLQVARSEARLFLERPGALRFISQPPQREVAFSAEGEDTQRLFSELREAIFSATEGPCFPASALERRYAADSVALAFTASELAHLVSCRICLDRVNTILHLPLLAERSPEYGLDRDSTSGPGAGGDAEDAGAPIRRRPSAKGPSLRKIERRARELYEHRPESLQIAVDGEVRASQKVSAEKNELHLKLGRKDEPSFIEVFSEQGFCLAYLDVIDPASPDGLEQEERVALSDDRSLIVTLTFAADVPILHVLYRDPVMTERVATETDSARAEGAVAIRETASVASVPLRGIVLRPGRWIRRRADRVFAWMQVWYQLFVRTMNPFLASAAVFALGTAVCLFLWMRSASPMPASAFLQHAEKAEQAQVPSTESRVISQKVRIRTAAQSIERTIHRDSTGRRKPKRHALDRQTAALEAKLAKGGVNWDEPLSAATYENWREHSQIVRDIVRKTGNNLLTLTTTIDDASVTQESLTVRANDFHPVARTVSFRDTGDVEIAELDYAVMPWSDAEPGWFEPMRAAGSGVNGPGVHPLITAHLAALPLTDAQVDEAELGAMLALHQLRADADNRVQIIRRSSGVQVKGIVEDDARKRELEMRLNEVPHVIPAIFTFAELEHQSGFPAGEGGQNPRPVLESDEEKVSPLEKFLLTKGESRDEMSRLANRLSDSADAVDRESSHLAELIHRYAPDRQQLTEAGRTTLDQLIAERKASILAALDEEEHSLAEAGLTDSYTSDIQKTTLDIEEATKQNSKLCDELVFGDAGHSRSAQDILPELAQTIHQLHAVTLQLSPLPPTRTAPRKEQQD</sequence>
<accession>A0A372IJ51</accession>
<gene>
    <name evidence="7" type="ORF">D0Y96_20020</name>
</gene>
<comment type="caution">
    <text evidence="7">The sequence shown here is derived from an EMBL/GenBank/DDBJ whole genome shotgun (WGS) entry which is preliminary data.</text>
</comment>
<dbReference type="PANTHER" id="PTHR43133">
    <property type="entry name" value="RNA POLYMERASE ECF-TYPE SIGMA FACTO"/>
    <property type="match status" value="1"/>
</dbReference>
<evidence type="ECO:0000256" key="1">
    <source>
        <dbReference type="ARBA" id="ARBA00023015"/>
    </source>
</evidence>
<keyword evidence="8" id="KW-1185">Reference proteome</keyword>
<dbReference type="InterPro" id="IPR013325">
    <property type="entry name" value="RNA_pol_sigma_r2"/>
</dbReference>
<evidence type="ECO:0000256" key="3">
    <source>
        <dbReference type="ARBA" id="ARBA00023125"/>
    </source>
</evidence>
<dbReference type="GO" id="GO:0016987">
    <property type="term" value="F:sigma factor activity"/>
    <property type="evidence" value="ECO:0007669"/>
    <property type="project" value="UniProtKB-KW"/>
</dbReference>
<name>A0A372IJ51_9BACT</name>